<evidence type="ECO:0000313" key="1">
    <source>
        <dbReference type="EMBL" id="JAH05890.1"/>
    </source>
</evidence>
<dbReference type="AlphaFoldDB" id="A0A0E9PP97"/>
<protein>
    <submittedName>
        <fullName evidence="1">Uncharacterized protein</fullName>
    </submittedName>
</protein>
<organism evidence="1">
    <name type="scientific">Anguilla anguilla</name>
    <name type="common">European freshwater eel</name>
    <name type="synonym">Muraena anguilla</name>
    <dbReference type="NCBI Taxonomy" id="7936"/>
    <lineage>
        <taxon>Eukaryota</taxon>
        <taxon>Metazoa</taxon>
        <taxon>Chordata</taxon>
        <taxon>Craniata</taxon>
        <taxon>Vertebrata</taxon>
        <taxon>Euteleostomi</taxon>
        <taxon>Actinopterygii</taxon>
        <taxon>Neopterygii</taxon>
        <taxon>Teleostei</taxon>
        <taxon>Anguilliformes</taxon>
        <taxon>Anguillidae</taxon>
        <taxon>Anguilla</taxon>
    </lineage>
</organism>
<sequence>MRVKKSDFVLLQCNSMSERHIFSGSHSTLIH</sequence>
<reference evidence="1" key="2">
    <citation type="journal article" date="2015" name="Fish Shellfish Immunol.">
        <title>Early steps in the European eel (Anguilla anguilla)-Vibrio vulnificus interaction in the gills: Role of the RtxA13 toxin.</title>
        <authorList>
            <person name="Callol A."/>
            <person name="Pajuelo D."/>
            <person name="Ebbesson L."/>
            <person name="Teles M."/>
            <person name="MacKenzie S."/>
            <person name="Amaro C."/>
        </authorList>
    </citation>
    <scope>NUCLEOTIDE SEQUENCE</scope>
</reference>
<name>A0A0E9PP97_ANGAN</name>
<proteinExistence type="predicted"/>
<dbReference type="EMBL" id="GBXM01102687">
    <property type="protein sequence ID" value="JAH05890.1"/>
    <property type="molecule type" value="Transcribed_RNA"/>
</dbReference>
<accession>A0A0E9PP97</accession>
<reference evidence="1" key="1">
    <citation type="submission" date="2014-11" db="EMBL/GenBank/DDBJ databases">
        <authorList>
            <person name="Amaro Gonzalez C."/>
        </authorList>
    </citation>
    <scope>NUCLEOTIDE SEQUENCE</scope>
</reference>